<dbReference type="PANTHER" id="PTHR15615:SF36">
    <property type="entry name" value="PHO85 CYCLIN-5"/>
    <property type="match status" value="1"/>
</dbReference>
<dbReference type="OrthoDB" id="286814at2759"/>
<feature type="region of interest" description="Disordered" evidence="1">
    <location>
        <begin position="1"/>
        <end position="46"/>
    </location>
</feature>
<dbReference type="InterPro" id="IPR006671">
    <property type="entry name" value="Cyclin_N"/>
</dbReference>
<evidence type="ECO:0000259" key="2">
    <source>
        <dbReference type="Pfam" id="PF00134"/>
    </source>
</evidence>
<proteinExistence type="predicted"/>
<dbReference type="AlphaFoldDB" id="A0A6C1DTN0"/>
<dbReference type="InterPro" id="IPR036915">
    <property type="entry name" value="Cyclin-like_sf"/>
</dbReference>
<feature type="domain" description="Cyclin N-terminal" evidence="2">
    <location>
        <begin position="78"/>
        <end position="178"/>
    </location>
</feature>
<organism evidence="3 4">
    <name type="scientific">Saccharomyces pastorianus</name>
    <name type="common">Lager yeast</name>
    <name type="synonym">Saccharomyces cerevisiae x Saccharomyces eubayanus</name>
    <dbReference type="NCBI Taxonomy" id="27292"/>
    <lineage>
        <taxon>Eukaryota</taxon>
        <taxon>Fungi</taxon>
        <taxon>Dikarya</taxon>
        <taxon>Ascomycota</taxon>
        <taxon>Saccharomycotina</taxon>
        <taxon>Saccharomycetes</taxon>
        <taxon>Saccharomycetales</taxon>
        <taxon>Saccharomycetaceae</taxon>
        <taxon>Saccharomyces</taxon>
    </lineage>
</organism>
<dbReference type="GO" id="GO:0016538">
    <property type="term" value="F:cyclin-dependent protein serine/threonine kinase regulator activity"/>
    <property type="evidence" value="ECO:0007669"/>
    <property type="project" value="TreeGrafter"/>
</dbReference>
<sequence>MDGNHRFTPDSKEFNTVVKSKESSTGRNPYQTPPLEHNGTHHQTNYSKKKTNLAIIISNFLSEISRPLSNGKINNSTHNILKFLNEVLKRSKCSKENAVLATFYFQKIHQSRGVRDESSLPEFSHCSRRIFLCCLILSHKFLNDNTYSMKNWQIISGLHAKDLSLMERWCLGKLNYELAIPYDEFLLWETNTLMKAKLRVGTPANAPVKRPRESDNDYDANSWKHIKSC</sequence>
<dbReference type="GO" id="GO:0000307">
    <property type="term" value="C:cyclin-dependent protein kinase holoenzyme complex"/>
    <property type="evidence" value="ECO:0007669"/>
    <property type="project" value="UniProtKB-ARBA"/>
</dbReference>
<keyword evidence="4" id="KW-1185">Reference proteome</keyword>
<dbReference type="GO" id="GO:0005634">
    <property type="term" value="C:nucleus"/>
    <property type="evidence" value="ECO:0007669"/>
    <property type="project" value="TreeGrafter"/>
</dbReference>
<dbReference type="GO" id="GO:0019901">
    <property type="term" value="F:protein kinase binding"/>
    <property type="evidence" value="ECO:0007669"/>
    <property type="project" value="InterPro"/>
</dbReference>
<protein>
    <submittedName>
        <fullName evidence="3">PHO85 cyclin-5</fullName>
    </submittedName>
</protein>
<dbReference type="Gene3D" id="1.10.472.10">
    <property type="entry name" value="Cyclin-like"/>
    <property type="match status" value="1"/>
</dbReference>
<name>A0A6C1DTN0_SACPS</name>
<gene>
    <name evidence="3" type="primary">PCL5_1</name>
    <name evidence="3" type="ORF">GRS66_002217</name>
</gene>
<accession>A0A6C1DTN0</accession>
<evidence type="ECO:0000313" key="3">
    <source>
        <dbReference type="EMBL" id="QID79917.1"/>
    </source>
</evidence>
<dbReference type="InterPro" id="IPR013922">
    <property type="entry name" value="Cyclin_PHO80-like"/>
</dbReference>
<dbReference type="PANTHER" id="PTHR15615">
    <property type="match status" value="1"/>
</dbReference>
<feature type="compositionally biased region" description="Basic and acidic residues" evidence="1">
    <location>
        <begin position="1"/>
        <end position="24"/>
    </location>
</feature>
<evidence type="ECO:0000313" key="4">
    <source>
        <dbReference type="Proteomes" id="UP000501346"/>
    </source>
</evidence>
<dbReference type="EMBL" id="CP048989">
    <property type="protein sequence ID" value="QID79917.1"/>
    <property type="molecule type" value="Genomic_DNA"/>
</dbReference>
<dbReference type="Proteomes" id="UP000501346">
    <property type="component" value="Chromosome ScVIII"/>
</dbReference>
<dbReference type="SUPFAM" id="SSF47954">
    <property type="entry name" value="Cyclin-like"/>
    <property type="match status" value="1"/>
</dbReference>
<dbReference type="CDD" id="cd20557">
    <property type="entry name" value="CYCLIN_ScPCL1-like"/>
    <property type="match status" value="1"/>
</dbReference>
<reference evidence="3 4" key="1">
    <citation type="journal article" date="2019" name="BMC Genomics">
        <title>Chromosome level assembly and comparative genome analysis confirm lager-brewing yeasts originated from a single hybridization.</title>
        <authorList>
            <person name="Salazar A.N."/>
            <person name="Gorter de Vries A.R."/>
            <person name="van den Broek M."/>
            <person name="Brouwers N."/>
            <person name="de la Torre Cortes P."/>
            <person name="Kuijpers N.G.A."/>
            <person name="Daran J.G."/>
            <person name="Abeel T."/>
        </authorList>
    </citation>
    <scope>NUCLEOTIDE SEQUENCE [LARGE SCALE GENOMIC DNA]</scope>
    <source>
        <strain evidence="3 4">CBS 1483</strain>
    </source>
</reference>
<dbReference type="Pfam" id="PF00134">
    <property type="entry name" value="Cyclin_N"/>
    <property type="match status" value="1"/>
</dbReference>
<evidence type="ECO:0000256" key="1">
    <source>
        <dbReference type="SAM" id="MobiDB-lite"/>
    </source>
</evidence>